<evidence type="ECO:0000313" key="5">
    <source>
        <dbReference type="Proteomes" id="UP000729402"/>
    </source>
</evidence>
<proteinExistence type="predicted"/>
<comment type="caution">
    <text evidence="4">The sequence shown here is derived from an EMBL/GenBank/DDBJ whole genome shotgun (WGS) entry which is preliminary data.</text>
</comment>
<name>A0A8J5RVA4_ZIZPA</name>
<evidence type="ECO:0000256" key="1">
    <source>
        <dbReference type="ARBA" id="ARBA00022679"/>
    </source>
</evidence>
<dbReference type="PANTHER" id="PTHR45670">
    <property type="entry name" value="E3 UBIQUITIN-PROTEIN LIGASE TRIP12"/>
    <property type="match status" value="1"/>
</dbReference>
<sequence>MDRCRKRLKSDPGPSGEVEHPADKRPCTVEPSTSAAVEVEAAAEALVAGHAWSGMDMDASSGHEGDGDRDDDSDGDDDGDGDGDGDEDGDGDGDGGSSCESDGGGSPRACGGGGRFERMISAVAADGAGKGALVTALTELCEALSFCGEDAGGYFPIKAAALALVRLAGGADGAVSSPDVMLLSMRAITYLCDAMQLTRWLRRRAPRKAGVCGEGCGRSRRARGLACQIIVGVYDKSAVEQDDIDSLVPISVVPPPSQHPRDEPPSQQPRVDPPSQQPSVDPPVDDNPA</sequence>
<gene>
    <name evidence="4" type="ORF">GUJ93_ZPchr0002g22956</name>
</gene>
<dbReference type="GO" id="GO:0043161">
    <property type="term" value="P:proteasome-mediated ubiquitin-dependent protein catabolic process"/>
    <property type="evidence" value="ECO:0007669"/>
    <property type="project" value="TreeGrafter"/>
</dbReference>
<feature type="non-terminal residue" evidence="4">
    <location>
        <position position="289"/>
    </location>
</feature>
<dbReference type="Pfam" id="PF25579">
    <property type="entry name" value="TPR_TRIP12_N"/>
    <property type="match status" value="1"/>
</dbReference>
<dbReference type="EMBL" id="JAAALK010000287">
    <property type="protein sequence ID" value="KAG8058858.1"/>
    <property type="molecule type" value="Genomic_DNA"/>
</dbReference>
<feature type="domain" description="E3 ubiquitin-protein ligase TRIP12-like TPR repeats" evidence="3">
    <location>
        <begin position="19"/>
        <end position="196"/>
    </location>
</feature>
<dbReference type="Proteomes" id="UP000729402">
    <property type="component" value="Unassembled WGS sequence"/>
</dbReference>
<evidence type="ECO:0000313" key="4">
    <source>
        <dbReference type="EMBL" id="KAG8058858.1"/>
    </source>
</evidence>
<feature type="compositionally biased region" description="Acidic residues" evidence="2">
    <location>
        <begin position="67"/>
        <end position="93"/>
    </location>
</feature>
<keyword evidence="5" id="KW-1185">Reference proteome</keyword>
<dbReference type="GO" id="GO:0061630">
    <property type="term" value="F:ubiquitin protein ligase activity"/>
    <property type="evidence" value="ECO:0007669"/>
    <property type="project" value="InterPro"/>
</dbReference>
<feature type="region of interest" description="Disordered" evidence="2">
    <location>
        <begin position="1"/>
        <end position="110"/>
    </location>
</feature>
<dbReference type="InterPro" id="IPR057948">
    <property type="entry name" value="TPR_TRIP12_N"/>
</dbReference>
<keyword evidence="1" id="KW-0808">Transferase</keyword>
<dbReference type="InterPro" id="IPR045322">
    <property type="entry name" value="HECTD1/TRIP12-like"/>
</dbReference>
<accession>A0A8J5RVA4</accession>
<evidence type="ECO:0000259" key="3">
    <source>
        <dbReference type="Pfam" id="PF25579"/>
    </source>
</evidence>
<dbReference type="AlphaFoldDB" id="A0A8J5RVA4"/>
<dbReference type="PANTHER" id="PTHR45670:SF10">
    <property type="entry name" value="E3 UBIQUITIN-PROTEIN LIGASE UPL4"/>
    <property type="match status" value="1"/>
</dbReference>
<feature type="region of interest" description="Disordered" evidence="2">
    <location>
        <begin position="249"/>
        <end position="289"/>
    </location>
</feature>
<protein>
    <recommendedName>
        <fullName evidence="3">E3 ubiquitin-protein ligase TRIP12-like TPR repeats domain-containing protein</fullName>
    </recommendedName>
</protein>
<evidence type="ECO:0000256" key="2">
    <source>
        <dbReference type="SAM" id="MobiDB-lite"/>
    </source>
</evidence>
<feature type="compositionally biased region" description="Basic and acidic residues" evidence="2">
    <location>
        <begin position="17"/>
        <end position="27"/>
    </location>
</feature>
<reference evidence="4" key="1">
    <citation type="journal article" date="2021" name="bioRxiv">
        <title>Whole Genome Assembly and Annotation of Northern Wild Rice, Zizania palustris L., Supports a Whole Genome Duplication in the Zizania Genus.</title>
        <authorList>
            <person name="Haas M."/>
            <person name="Kono T."/>
            <person name="Macchietto M."/>
            <person name="Millas R."/>
            <person name="McGilp L."/>
            <person name="Shao M."/>
            <person name="Duquette J."/>
            <person name="Hirsch C.N."/>
            <person name="Kimball J."/>
        </authorList>
    </citation>
    <scope>NUCLEOTIDE SEQUENCE</scope>
    <source>
        <tissue evidence="4">Fresh leaf tissue</tissue>
    </source>
</reference>
<dbReference type="GO" id="GO:0000209">
    <property type="term" value="P:protein polyubiquitination"/>
    <property type="evidence" value="ECO:0007669"/>
    <property type="project" value="TreeGrafter"/>
</dbReference>
<reference evidence="4" key="2">
    <citation type="submission" date="2021-02" db="EMBL/GenBank/DDBJ databases">
        <authorList>
            <person name="Kimball J.A."/>
            <person name="Haas M.W."/>
            <person name="Macchietto M."/>
            <person name="Kono T."/>
            <person name="Duquette J."/>
            <person name="Shao M."/>
        </authorList>
    </citation>
    <scope>NUCLEOTIDE SEQUENCE</scope>
    <source>
        <tissue evidence="4">Fresh leaf tissue</tissue>
    </source>
</reference>
<feature type="compositionally biased region" description="Low complexity" evidence="2">
    <location>
        <begin position="35"/>
        <end position="48"/>
    </location>
</feature>
<organism evidence="4 5">
    <name type="scientific">Zizania palustris</name>
    <name type="common">Northern wild rice</name>
    <dbReference type="NCBI Taxonomy" id="103762"/>
    <lineage>
        <taxon>Eukaryota</taxon>
        <taxon>Viridiplantae</taxon>
        <taxon>Streptophyta</taxon>
        <taxon>Embryophyta</taxon>
        <taxon>Tracheophyta</taxon>
        <taxon>Spermatophyta</taxon>
        <taxon>Magnoliopsida</taxon>
        <taxon>Liliopsida</taxon>
        <taxon>Poales</taxon>
        <taxon>Poaceae</taxon>
        <taxon>BOP clade</taxon>
        <taxon>Oryzoideae</taxon>
        <taxon>Oryzeae</taxon>
        <taxon>Zizaniinae</taxon>
        <taxon>Zizania</taxon>
    </lineage>
</organism>